<keyword evidence="3" id="KW-1185">Reference proteome</keyword>
<reference evidence="2" key="1">
    <citation type="submission" date="2020-03" db="EMBL/GenBank/DDBJ databases">
        <authorList>
            <person name="Weist P."/>
        </authorList>
    </citation>
    <scope>NUCLEOTIDE SEQUENCE</scope>
</reference>
<comment type="caution">
    <text evidence="2">The sequence shown here is derived from an EMBL/GenBank/DDBJ whole genome shotgun (WGS) entry which is preliminary data.</text>
</comment>
<dbReference type="Proteomes" id="UP001153269">
    <property type="component" value="Unassembled WGS sequence"/>
</dbReference>
<dbReference type="EMBL" id="CADEAL010004158">
    <property type="protein sequence ID" value="CAB1453134.1"/>
    <property type="molecule type" value="Genomic_DNA"/>
</dbReference>
<organism evidence="2 3">
    <name type="scientific">Pleuronectes platessa</name>
    <name type="common">European plaice</name>
    <dbReference type="NCBI Taxonomy" id="8262"/>
    <lineage>
        <taxon>Eukaryota</taxon>
        <taxon>Metazoa</taxon>
        <taxon>Chordata</taxon>
        <taxon>Craniata</taxon>
        <taxon>Vertebrata</taxon>
        <taxon>Euteleostomi</taxon>
        <taxon>Actinopterygii</taxon>
        <taxon>Neopterygii</taxon>
        <taxon>Teleostei</taxon>
        <taxon>Neoteleostei</taxon>
        <taxon>Acanthomorphata</taxon>
        <taxon>Carangaria</taxon>
        <taxon>Pleuronectiformes</taxon>
        <taxon>Pleuronectoidei</taxon>
        <taxon>Pleuronectidae</taxon>
        <taxon>Pleuronectes</taxon>
    </lineage>
</organism>
<name>A0A9N7Z922_PLEPL</name>
<feature type="region of interest" description="Disordered" evidence="1">
    <location>
        <begin position="38"/>
        <end position="65"/>
    </location>
</feature>
<feature type="compositionally biased region" description="Basic and acidic residues" evidence="1">
    <location>
        <begin position="100"/>
        <end position="113"/>
    </location>
</feature>
<evidence type="ECO:0000313" key="3">
    <source>
        <dbReference type="Proteomes" id="UP001153269"/>
    </source>
</evidence>
<proteinExistence type="predicted"/>
<feature type="region of interest" description="Disordered" evidence="1">
    <location>
        <begin position="94"/>
        <end position="113"/>
    </location>
</feature>
<sequence>MRFHGQQRGTLCTETAAARPRSRLLWQSRNNCCLLRALPPRNRTKLSPGASHSPARDTRLHGRPGAALLGAQSRHLMRPESSSCALVLPPACALTPGEGATDKGKEKTQEEDK</sequence>
<gene>
    <name evidence="2" type="ORF">PLEPLA_LOCUS40884</name>
</gene>
<evidence type="ECO:0000256" key="1">
    <source>
        <dbReference type="SAM" id="MobiDB-lite"/>
    </source>
</evidence>
<protein>
    <submittedName>
        <fullName evidence="2">Uncharacterized protein</fullName>
    </submittedName>
</protein>
<dbReference type="AlphaFoldDB" id="A0A9N7Z922"/>
<evidence type="ECO:0000313" key="2">
    <source>
        <dbReference type="EMBL" id="CAB1453134.1"/>
    </source>
</evidence>
<accession>A0A9N7Z922</accession>